<protein>
    <submittedName>
        <fullName evidence="2">Uncharacterized protein</fullName>
    </submittedName>
</protein>
<organism evidence="2 3">
    <name type="scientific">Ancylostoma ceylanicum</name>
    <dbReference type="NCBI Taxonomy" id="53326"/>
    <lineage>
        <taxon>Eukaryota</taxon>
        <taxon>Metazoa</taxon>
        <taxon>Ecdysozoa</taxon>
        <taxon>Nematoda</taxon>
        <taxon>Chromadorea</taxon>
        <taxon>Rhabditida</taxon>
        <taxon>Rhabditina</taxon>
        <taxon>Rhabditomorpha</taxon>
        <taxon>Strongyloidea</taxon>
        <taxon>Ancylostomatidae</taxon>
        <taxon>Ancylostomatinae</taxon>
        <taxon>Ancylostoma</taxon>
    </lineage>
</organism>
<proteinExistence type="predicted"/>
<gene>
    <name evidence="2" type="primary">Acey_s0013.g2024</name>
    <name evidence="2" type="ORF">Y032_0013g2024</name>
</gene>
<evidence type="ECO:0000313" key="2">
    <source>
        <dbReference type="EMBL" id="EYC24641.1"/>
    </source>
</evidence>
<feature type="region of interest" description="Disordered" evidence="1">
    <location>
        <begin position="1"/>
        <end position="20"/>
    </location>
</feature>
<dbReference type="AlphaFoldDB" id="A0A016VBL0"/>
<evidence type="ECO:0000313" key="3">
    <source>
        <dbReference type="Proteomes" id="UP000024635"/>
    </source>
</evidence>
<dbReference type="Proteomes" id="UP000024635">
    <property type="component" value="Unassembled WGS sequence"/>
</dbReference>
<comment type="caution">
    <text evidence="2">The sequence shown here is derived from an EMBL/GenBank/DDBJ whole genome shotgun (WGS) entry which is preliminary data.</text>
</comment>
<accession>A0A016VBL0</accession>
<name>A0A016VBL0_9BILA</name>
<reference evidence="3" key="1">
    <citation type="journal article" date="2015" name="Nat. Genet.">
        <title>The genome and transcriptome of the zoonotic hookworm Ancylostoma ceylanicum identify infection-specific gene families.</title>
        <authorList>
            <person name="Schwarz E.M."/>
            <person name="Hu Y."/>
            <person name="Antoshechkin I."/>
            <person name="Miller M.M."/>
            <person name="Sternberg P.W."/>
            <person name="Aroian R.V."/>
        </authorList>
    </citation>
    <scope>NUCLEOTIDE SEQUENCE</scope>
    <source>
        <strain evidence="3">HY135</strain>
    </source>
</reference>
<feature type="compositionally biased region" description="Polar residues" evidence="1">
    <location>
        <begin position="1"/>
        <end position="10"/>
    </location>
</feature>
<dbReference type="EMBL" id="JARK01001349">
    <property type="protein sequence ID" value="EYC24641.1"/>
    <property type="molecule type" value="Genomic_DNA"/>
</dbReference>
<sequence>MWGSCSSGSDAPSKIDIDVADDGGVKNHTVRVDSGDPSTALTSTPCNRVARAGIDVVCYHYATYRYETKKYEKSEKITKLGRKAPRNSTPAADANNSVACGAVARRRRGCGWVTAIDAYCI</sequence>
<evidence type="ECO:0000256" key="1">
    <source>
        <dbReference type="SAM" id="MobiDB-lite"/>
    </source>
</evidence>
<keyword evidence="3" id="KW-1185">Reference proteome</keyword>